<feature type="region of interest" description="Disordered" evidence="1">
    <location>
        <begin position="48"/>
        <end position="77"/>
    </location>
</feature>
<protein>
    <submittedName>
        <fullName evidence="2">Uncharacterized protein</fullName>
    </submittedName>
</protein>
<evidence type="ECO:0000256" key="1">
    <source>
        <dbReference type="SAM" id="MobiDB-lite"/>
    </source>
</evidence>
<evidence type="ECO:0000313" key="3">
    <source>
        <dbReference type="Proteomes" id="UP001151699"/>
    </source>
</evidence>
<proteinExistence type="predicted"/>
<dbReference type="EMBL" id="WJQU01000001">
    <property type="protein sequence ID" value="KAJ6646177.1"/>
    <property type="molecule type" value="Genomic_DNA"/>
</dbReference>
<name>A0A9Q0S5H7_9DIPT</name>
<accession>A0A9Q0S5H7</accession>
<organism evidence="2 3">
    <name type="scientific">Pseudolycoriella hygida</name>
    <dbReference type="NCBI Taxonomy" id="35572"/>
    <lineage>
        <taxon>Eukaryota</taxon>
        <taxon>Metazoa</taxon>
        <taxon>Ecdysozoa</taxon>
        <taxon>Arthropoda</taxon>
        <taxon>Hexapoda</taxon>
        <taxon>Insecta</taxon>
        <taxon>Pterygota</taxon>
        <taxon>Neoptera</taxon>
        <taxon>Endopterygota</taxon>
        <taxon>Diptera</taxon>
        <taxon>Nematocera</taxon>
        <taxon>Sciaroidea</taxon>
        <taxon>Sciaridae</taxon>
        <taxon>Pseudolycoriella</taxon>
    </lineage>
</organism>
<evidence type="ECO:0000313" key="2">
    <source>
        <dbReference type="EMBL" id="KAJ6646177.1"/>
    </source>
</evidence>
<feature type="compositionally biased region" description="Polar residues" evidence="1">
    <location>
        <begin position="56"/>
        <end position="68"/>
    </location>
</feature>
<dbReference type="Proteomes" id="UP001151699">
    <property type="component" value="Chromosome A"/>
</dbReference>
<gene>
    <name evidence="2" type="ORF">Bhyg_01388</name>
</gene>
<feature type="non-terminal residue" evidence="2">
    <location>
        <position position="1"/>
    </location>
</feature>
<sequence>MGDFLDDKTFEDLMQLTDRNLISLEEWSEINLPETLFEDELLIREDLHASDEGPSVPTQEVATTSNTEVARPTEPEF</sequence>
<keyword evidence="3" id="KW-1185">Reference proteome</keyword>
<reference evidence="2" key="1">
    <citation type="submission" date="2022-07" db="EMBL/GenBank/DDBJ databases">
        <authorList>
            <person name="Trinca V."/>
            <person name="Uliana J.V.C."/>
            <person name="Torres T.T."/>
            <person name="Ward R.J."/>
            <person name="Monesi N."/>
        </authorList>
    </citation>
    <scope>NUCLEOTIDE SEQUENCE</scope>
    <source>
        <strain evidence="2">HSMRA1968</strain>
        <tissue evidence="2">Whole embryos</tissue>
    </source>
</reference>
<comment type="caution">
    <text evidence="2">The sequence shown here is derived from an EMBL/GenBank/DDBJ whole genome shotgun (WGS) entry which is preliminary data.</text>
</comment>
<dbReference type="AlphaFoldDB" id="A0A9Q0S5H7"/>